<accession>A0A1Y2IKN1</accession>
<dbReference type="AlphaFoldDB" id="A0A1Y2IKN1"/>
<dbReference type="Proteomes" id="UP000193067">
    <property type="component" value="Unassembled WGS sequence"/>
</dbReference>
<evidence type="ECO:0000256" key="1">
    <source>
        <dbReference type="SAM" id="MobiDB-lite"/>
    </source>
</evidence>
<sequence>MSWDPMDADEAAINVIYNLDTDEPDATEWDVLRSPSDLTVDTPGSRGYNLRPARSYSVRRQPHEEDQSHDTRYQASRAGRKHTPYVLLSRSPSAPVARAISVKGKERTDPPSINGPSPSSSVAGSKEPAPVIYILSDSSDEDAGEDDGVAPEQKSPVRAYKVARTRSPTPARHREESILEPESVAPKKSHQAKNPWYKPSDNRMIQPAPSGGQPPKPPDALIDGLRAMREDYRRDDYTLGYRKLPDGQLKWGIRCQSCPDAPLLSGRNAGLTIHNFKLHLDSPRRHRRHPRTPGRRRRKLSPVDEDERARHSPALVPVVDIPTRAPGASSSESRGTITPAMERPPRSTASSSTTLVEPSRPEPTSSASDAPAASPAEDDARDPVEDFLRSVGLSADLAGKLRSVGVSDRARMRALGGLPDVELDKVDQYLARAGLDAMARLLVRCGLRRCAAAEG</sequence>
<name>A0A1Y2IKN1_TRAC3</name>
<feature type="region of interest" description="Disordered" evidence="1">
    <location>
        <begin position="281"/>
        <end position="381"/>
    </location>
</feature>
<protein>
    <submittedName>
        <fullName evidence="2">Uncharacterized protein</fullName>
    </submittedName>
</protein>
<proteinExistence type="predicted"/>
<dbReference type="EMBL" id="KZ084113">
    <property type="protein sequence ID" value="OSD01163.1"/>
    <property type="molecule type" value="Genomic_DNA"/>
</dbReference>
<feature type="compositionally biased region" description="Low complexity" evidence="1">
    <location>
        <begin position="110"/>
        <end position="121"/>
    </location>
</feature>
<evidence type="ECO:0000313" key="3">
    <source>
        <dbReference type="Proteomes" id="UP000193067"/>
    </source>
</evidence>
<feature type="compositionally biased region" description="Low complexity" evidence="1">
    <location>
        <begin position="363"/>
        <end position="375"/>
    </location>
</feature>
<feature type="compositionally biased region" description="Basic and acidic residues" evidence="1">
    <location>
        <begin position="61"/>
        <end position="72"/>
    </location>
</feature>
<evidence type="ECO:0000313" key="2">
    <source>
        <dbReference type="EMBL" id="OSD01163.1"/>
    </source>
</evidence>
<feature type="compositionally biased region" description="Acidic residues" evidence="1">
    <location>
        <begin position="138"/>
        <end position="149"/>
    </location>
</feature>
<feature type="region of interest" description="Disordered" evidence="1">
    <location>
        <begin position="32"/>
        <end position="200"/>
    </location>
</feature>
<gene>
    <name evidence="2" type="ORF">PYCCODRAFT_1436658</name>
</gene>
<feature type="compositionally biased region" description="Basic residues" evidence="1">
    <location>
        <begin position="284"/>
        <end position="300"/>
    </location>
</feature>
<reference evidence="2 3" key="1">
    <citation type="journal article" date="2015" name="Biotechnol. Biofuels">
        <title>Enhanced degradation of softwood versus hardwood by the white-rot fungus Pycnoporus coccineus.</title>
        <authorList>
            <person name="Couturier M."/>
            <person name="Navarro D."/>
            <person name="Chevret D."/>
            <person name="Henrissat B."/>
            <person name="Piumi F."/>
            <person name="Ruiz-Duenas F.J."/>
            <person name="Martinez A.T."/>
            <person name="Grigoriev I.V."/>
            <person name="Riley R."/>
            <person name="Lipzen A."/>
            <person name="Berrin J.G."/>
            <person name="Master E.R."/>
            <person name="Rosso M.N."/>
        </authorList>
    </citation>
    <scope>NUCLEOTIDE SEQUENCE [LARGE SCALE GENOMIC DNA]</scope>
    <source>
        <strain evidence="2 3">BRFM310</strain>
    </source>
</reference>
<keyword evidence="3" id="KW-1185">Reference proteome</keyword>
<dbReference type="OrthoDB" id="2757857at2759"/>
<organism evidence="2 3">
    <name type="scientific">Trametes coccinea (strain BRFM310)</name>
    <name type="common">Pycnoporus coccineus</name>
    <dbReference type="NCBI Taxonomy" id="1353009"/>
    <lineage>
        <taxon>Eukaryota</taxon>
        <taxon>Fungi</taxon>
        <taxon>Dikarya</taxon>
        <taxon>Basidiomycota</taxon>
        <taxon>Agaricomycotina</taxon>
        <taxon>Agaricomycetes</taxon>
        <taxon>Polyporales</taxon>
        <taxon>Polyporaceae</taxon>
        <taxon>Trametes</taxon>
    </lineage>
</organism>